<dbReference type="Gene3D" id="1.25.40.10">
    <property type="entry name" value="Tetratricopeptide repeat domain"/>
    <property type="match status" value="1"/>
</dbReference>
<dbReference type="SMART" id="SM00028">
    <property type="entry name" value="TPR"/>
    <property type="match status" value="5"/>
</dbReference>
<dbReference type="GO" id="GO:0016887">
    <property type="term" value="F:ATP hydrolysis activity"/>
    <property type="evidence" value="ECO:0007669"/>
    <property type="project" value="InterPro"/>
</dbReference>
<feature type="domain" description="HTH luxR-type" evidence="2">
    <location>
        <begin position="769"/>
        <end position="834"/>
    </location>
</feature>
<comment type="caution">
    <text evidence="3">The sequence shown here is derived from an EMBL/GenBank/DDBJ whole genome shotgun (WGS) entry which is preliminary data.</text>
</comment>
<dbReference type="Proteomes" id="UP000572635">
    <property type="component" value="Unassembled WGS sequence"/>
</dbReference>
<evidence type="ECO:0000313" key="4">
    <source>
        <dbReference type="Proteomes" id="UP000572635"/>
    </source>
</evidence>
<dbReference type="InterPro" id="IPR016032">
    <property type="entry name" value="Sig_transdc_resp-reg_C-effctor"/>
</dbReference>
<protein>
    <submittedName>
        <fullName evidence="3">Putative ATPase/DNA-binding CsgD family transcriptional regulator</fullName>
    </submittedName>
</protein>
<dbReference type="InterPro" id="IPR036388">
    <property type="entry name" value="WH-like_DNA-bd_sf"/>
</dbReference>
<proteinExistence type="predicted"/>
<dbReference type="InterPro" id="IPR019734">
    <property type="entry name" value="TPR_rpt"/>
</dbReference>
<evidence type="ECO:0000256" key="1">
    <source>
        <dbReference type="SAM" id="MobiDB-lite"/>
    </source>
</evidence>
<evidence type="ECO:0000259" key="2">
    <source>
        <dbReference type="PROSITE" id="PS50043"/>
    </source>
</evidence>
<dbReference type="Gene3D" id="3.40.50.300">
    <property type="entry name" value="P-loop containing nucleotide triphosphate hydrolases"/>
    <property type="match status" value="1"/>
</dbReference>
<dbReference type="AlphaFoldDB" id="A0A7W8VG57"/>
<accession>A0A7W8VG57</accession>
<dbReference type="PANTHER" id="PTHR47691:SF3">
    <property type="entry name" value="HTH-TYPE TRANSCRIPTIONAL REGULATOR RV0890C-RELATED"/>
    <property type="match status" value="1"/>
</dbReference>
<reference evidence="3 4" key="1">
    <citation type="submission" date="2020-08" db="EMBL/GenBank/DDBJ databases">
        <title>Sequencing the genomes of 1000 actinobacteria strains.</title>
        <authorList>
            <person name="Klenk H.-P."/>
        </authorList>
    </citation>
    <scope>NUCLEOTIDE SEQUENCE [LARGE SCALE GENOMIC DNA]</scope>
    <source>
        <strain evidence="3 4">DSM 44551</strain>
    </source>
</reference>
<dbReference type="SUPFAM" id="SSF48452">
    <property type="entry name" value="TPR-like"/>
    <property type="match status" value="2"/>
</dbReference>
<dbReference type="InterPro" id="IPR027417">
    <property type="entry name" value="P-loop_NTPase"/>
</dbReference>
<dbReference type="EMBL" id="JACHDB010000001">
    <property type="protein sequence ID" value="MBB5435087.1"/>
    <property type="molecule type" value="Genomic_DNA"/>
</dbReference>
<dbReference type="Pfam" id="PF00196">
    <property type="entry name" value="GerE"/>
    <property type="match status" value="1"/>
</dbReference>
<gene>
    <name evidence="3" type="ORF">HDA36_005171</name>
</gene>
<dbReference type="Gene3D" id="1.10.10.10">
    <property type="entry name" value="Winged helix-like DNA-binding domain superfamily/Winged helix DNA-binding domain"/>
    <property type="match status" value="1"/>
</dbReference>
<feature type="region of interest" description="Disordered" evidence="1">
    <location>
        <begin position="756"/>
        <end position="777"/>
    </location>
</feature>
<dbReference type="InterPro" id="IPR011990">
    <property type="entry name" value="TPR-like_helical_dom_sf"/>
</dbReference>
<dbReference type="InterPro" id="IPR058852">
    <property type="entry name" value="HTH_77"/>
</dbReference>
<dbReference type="Pfam" id="PF25872">
    <property type="entry name" value="HTH_77"/>
    <property type="match status" value="1"/>
</dbReference>
<keyword evidence="3" id="KW-0238">DNA-binding</keyword>
<organism evidence="3 4">
    <name type="scientific">Nocardiopsis composta</name>
    <dbReference type="NCBI Taxonomy" id="157465"/>
    <lineage>
        <taxon>Bacteria</taxon>
        <taxon>Bacillati</taxon>
        <taxon>Actinomycetota</taxon>
        <taxon>Actinomycetes</taxon>
        <taxon>Streptosporangiales</taxon>
        <taxon>Nocardiopsidaceae</taxon>
        <taxon>Nocardiopsis</taxon>
    </lineage>
</organism>
<dbReference type="PROSITE" id="PS00622">
    <property type="entry name" value="HTH_LUXR_1"/>
    <property type="match status" value="1"/>
</dbReference>
<dbReference type="PRINTS" id="PR00364">
    <property type="entry name" value="DISEASERSIST"/>
</dbReference>
<dbReference type="Pfam" id="PF00931">
    <property type="entry name" value="NB-ARC"/>
    <property type="match status" value="1"/>
</dbReference>
<dbReference type="PANTHER" id="PTHR47691">
    <property type="entry name" value="REGULATOR-RELATED"/>
    <property type="match status" value="1"/>
</dbReference>
<dbReference type="SMART" id="SM00421">
    <property type="entry name" value="HTH_LUXR"/>
    <property type="match status" value="1"/>
</dbReference>
<dbReference type="SUPFAM" id="SSF52540">
    <property type="entry name" value="P-loop containing nucleoside triphosphate hydrolases"/>
    <property type="match status" value="1"/>
</dbReference>
<feature type="compositionally biased region" description="Basic and acidic residues" evidence="1">
    <location>
        <begin position="250"/>
        <end position="270"/>
    </location>
</feature>
<sequence>MAPRTAPARQNLPQESDSFIGRERDLGDLLRLLAADRVVTLCGVGGVGKTRLALRVAAHATAAFRDGVWLAEMAGVSTPHEIAARVAAAVGVTEETGRPLAETLRDALRTRRVLLILDDCTRAAADVAELGAALTGACPEVTLLITAGAPLGLPGEAVWHVPPLALPGEEGDPREAEAVRLFLDRARAADPDFSADPESVASATRICRLLDGVPLALELVAAWLRRMPVRRAEALLAEALHPSGAPPPGPREEPSHMRRAEPPRPREAEPARPAPRARLLRAALEQSHALLGEEERVLLRRLSVFADWTLESAERVCPDPALPEDAVLDLVSSLAERSLIALTREFQGRVRYRLPGVVRAFAAERLAAAGEEEAVRLRHRDHMLRITEEMGASSVAGRLMPWAERFAQWLLASVEYDDIRAALHWTAGRRDTEEGLRFCAALRPYWGTGYHFTEGMGWTERFLAMPGGSAAVRARASVSAAELSWARGDLDSARHHGRTALSLAEEVGDEPAEAAALNILALAALRSGTAEEAAGRLERTLALARRTGDLWNEAIALSTQGALAARHGDFAEADALYNAALMILRGMDHRWGVGVSLLGQATAAERQNDIAVADRCYRESLDIQRDIGAAPELARCLFGVGRVAHAFGATSQAYDYLAEGLLLSQSTGQRAGVAVGLASIARVAAGAGEVRGGCILAGAAAALRERAEPGRAPRPLAVKGEELGIDSETLSSLLREGRRLPVDEAVALALRITETGRLPRQRQPERKGPRPTRRALTPREREIARLVARGMGNREISERLYITPATVARHVANINRKLGFHSRKQIAAWIAKASLSD</sequence>
<dbReference type="PROSITE" id="PS50043">
    <property type="entry name" value="HTH_LUXR_2"/>
    <property type="match status" value="1"/>
</dbReference>
<dbReference type="GO" id="GO:0003677">
    <property type="term" value="F:DNA binding"/>
    <property type="evidence" value="ECO:0007669"/>
    <property type="project" value="UniProtKB-KW"/>
</dbReference>
<dbReference type="GO" id="GO:0006355">
    <property type="term" value="P:regulation of DNA-templated transcription"/>
    <property type="evidence" value="ECO:0007669"/>
    <property type="project" value="InterPro"/>
</dbReference>
<dbReference type="CDD" id="cd06170">
    <property type="entry name" value="LuxR_C_like"/>
    <property type="match status" value="1"/>
</dbReference>
<name>A0A7W8VG57_9ACTN</name>
<feature type="region of interest" description="Disordered" evidence="1">
    <location>
        <begin position="240"/>
        <end position="274"/>
    </location>
</feature>
<dbReference type="SUPFAM" id="SSF46894">
    <property type="entry name" value="C-terminal effector domain of the bipartite response regulators"/>
    <property type="match status" value="1"/>
</dbReference>
<dbReference type="PRINTS" id="PR00038">
    <property type="entry name" value="HTHLUXR"/>
</dbReference>
<evidence type="ECO:0000313" key="3">
    <source>
        <dbReference type="EMBL" id="MBB5435087.1"/>
    </source>
</evidence>
<dbReference type="InterPro" id="IPR000792">
    <property type="entry name" value="Tscrpt_reg_LuxR_C"/>
</dbReference>
<dbReference type="InterPro" id="IPR002182">
    <property type="entry name" value="NB-ARC"/>
</dbReference>
<keyword evidence="4" id="KW-1185">Reference proteome</keyword>